<dbReference type="AlphaFoldDB" id="G2NVS3"/>
<keyword evidence="3" id="KW-1185">Reference proteome</keyword>
<dbReference type="KEGG" id="svl:Strvi_6787"/>
<evidence type="ECO:0008006" key="4">
    <source>
        <dbReference type="Google" id="ProtNLM"/>
    </source>
</evidence>
<name>G2NVS3_STRV4</name>
<reference evidence="2" key="1">
    <citation type="submission" date="2011-08" db="EMBL/GenBank/DDBJ databases">
        <title>Complete sequence of chromosome of Streptomyces violaceusniger Tu 4113.</title>
        <authorList>
            <consortium name="US DOE Joint Genome Institute"/>
            <person name="Lucas S."/>
            <person name="Han J."/>
            <person name="Lapidus A."/>
            <person name="Cheng J.-F."/>
            <person name="Goodwin L."/>
            <person name="Pitluck S."/>
            <person name="Peters L."/>
            <person name="Ivanova N."/>
            <person name="Daligault H."/>
            <person name="Detter J.C."/>
            <person name="Han C."/>
            <person name="Tapia R."/>
            <person name="Land M."/>
            <person name="Hauser L."/>
            <person name="Kyrpides N."/>
            <person name="Ivanova N."/>
            <person name="Pagani I."/>
            <person name="Hagen A."/>
            <person name="Katz L."/>
            <person name="Fiedler H.-P."/>
            <person name="Keasling J."/>
            <person name="Fortman J."/>
            <person name="Woyke T."/>
        </authorList>
    </citation>
    <scope>NUCLEOTIDE SEQUENCE [LARGE SCALE GENOMIC DNA]</scope>
    <source>
        <strain evidence="2">Tu 4113</strain>
    </source>
</reference>
<dbReference type="EMBL" id="CP002994">
    <property type="protein sequence ID" value="AEM86164.1"/>
    <property type="molecule type" value="Genomic_DNA"/>
</dbReference>
<evidence type="ECO:0000256" key="1">
    <source>
        <dbReference type="SAM" id="SignalP"/>
    </source>
</evidence>
<dbReference type="HOGENOM" id="CLU_1440362_0_0_11"/>
<proteinExistence type="predicted"/>
<feature type="chain" id="PRO_5039591863" description="Secreted protein" evidence="1">
    <location>
        <begin position="25"/>
        <end position="188"/>
    </location>
</feature>
<organism evidence="2 3">
    <name type="scientific">Streptomyces violaceusniger (strain Tu 4113)</name>
    <dbReference type="NCBI Taxonomy" id="653045"/>
    <lineage>
        <taxon>Bacteria</taxon>
        <taxon>Bacillati</taxon>
        <taxon>Actinomycetota</taxon>
        <taxon>Actinomycetes</taxon>
        <taxon>Kitasatosporales</taxon>
        <taxon>Streptomycetaceae</taxon>
        <taxon>Streptomyces</taxon>
        <taxon>Streptomyces violaceusniger group</taxon>
    </lineage>
</organism>
<dbReference type="Proteomes" id="UP000008703">
    <property type="component" value="Chromosome"/>
</dbReference>
<accession>G2NVS3</accession>
<feature type="signal peptide" evidence="1">
    <location>
        <begin position="1"/>
        <end position="24"/>
    </location>
</feature>
<evidence type="ECO:0000313" key="2">
    <source>
        <dbReference type="EMBL" id="AEM86164.1"/>
    </source>
</evidence>
<dbReference type="eggNOG" id="ENOG5030N00">
    <property type="taxonomic scope" value="Bacteria"/>
</dbReference>
<sequence length="188" mass="20514">MQVRNKRALTATASIGLALGAVFAGGGTAQAQVRPGTTSTIAIQDSSHSVQSATVGVDHRETETCRKSAYLLGSIKWNTGKVTKKSIRVKSVTILYQGGRTAGLGGQSLRSEATNKTYWSNPYRLDPYKPDGPRYYTFKINKTIPATSKKPLQFQTNWSTAGKSGELPWCWGQSHFLYQLVPGRYSHG</sequence>
<keyword evidence="1" id="KW-0732">Signal</keyword>
<gene>
    <name evidence="2" type="ORF">Strvi_6787</name>
</gene>
<evidence type="ECO:0000313" key="3">
    <source>
        <dbReference type="Proteomes" id="UP000008703"/>
    </source>
</evidence>
<protein>
    <recommendedName>
        <fullName evidence="4">Secreted protein</fullName>
    </recommendedName>
</protein>